<dbReference type="InterPro" id="IPR036188">
    <property type="entry name" value="FAD/NAD-bd_sf"/>
</dbReference>
<proteinExistence type="inferred from homology"/>
<dbReference type="SUPFAM" id="SSF51905">
    <property type="entry name" value="FAD/NAD(P)-binding domain"/>
    <property type="match status" value="3"/>
</dbReference>
<evidence type="ECO:0000256" key="1">
    <source>
        <dbReference type="ARBA" id="ARBA00010139"/>
    </source>
</evidence>
<sequence>MSNTVPTTNVAPNGAPNGTHLRNPVFEKYGLPDDIQIGSNSRGPHPSSNTRPVQRPEWDAPGKTGYVVSHSMINEPSPLRPRFKILVIGAGASAIDFLHHAPKQLEGLGVDIVCYDKNAEIGGTWLENRYPGCACDVPSVGYTFPWKARPEWTSFYSTSQEIWQYMKDIVDEERMMQYITLKTTVEGARWNEEKSVYVVSLSQKNGGETKTWDEECDVLINGGGFLNAWKWPDIPGIHSFKGDLFHTAAYKEGYDLKGKRVAVIGSGSSGVQVCATIYPEVSKLYTWVRDPTWITAAFGQQFAGPDGKNFDYTKEQMNAFDADQEQYQRYKKTIENELNKRFRLVLRNTQDSDEANAYAYKEMTTKLAGKPDIIKAILPTDFNVACRRPTPGNGYLEALADNKTTVFTSSIQTITDRGIVDSATGVECELDAIICATGFDTSYRPRFPLYGLDPKVSLAEKWAEFPASYLGLGVDGFPNYFTYTGPFTPVAHGSVLPILSALTNHILAIVRKMRIQHIRRLSPKAQSVADFVEHVQTFMPRTCWADPCASWFKQGRKDGPIIMWPGSRLAFFEVVQHPNFEDYEIAYWDKNRWGYLGNGFVDYEFTGTRDLTWYLDTYADREEWKKGVPFNQDPEEFSTISKGGLAQKKM</sequence>
<dbReference type="InterPro" id="IPR020946">
    <property type="entry name" value="Flavin_mOase-like"/>
</dbReference>
<accession>A0ABP0CNM3</accession>
<feature type="compositionally biased region" description="Polar residues" evidence="5">
    <location>
        <begin position="1"/>
        <end position="11"/>
    </location>
</feature>
<evidence type="ECO:0000313" key="7">
    <source>
        <dbReference type="Proteomes" id="UP001642406"/>
    </source>
</evidence>
<evidence type="ECO:0000256" key="3">
    <source>
        <dbReference type="ARBA" id="ARBA00022827"/>
    </source>
</evidence>
<reference evidence="6 7" key="1">
    <citation type="submission" date="2024-01" db="EMBL/GenBank/DDBJ databases">
        <authorList>
            <person name="Allen C."/>
            <person name="Tagirdzhanova G."/>
        </authorList>
    </citation>
    <scope>NUCLEOTIDE SEQUENCE [LARGE SCALE GENOMIC DNA]</scope>
</reference>
<keyword evidence="7" id="KW-1185">Reference proteome</keyword>
<protein>
    <submittedName>
        <fullName evidence="6">Uncharacterized protein</fullName>
    </submittedName>
</protein>
<organism evidence="6 7">
    <name type="scientific">Sporothrix bragantina</name>
    <dbReference type="NCBI Taxonomy" id="671064"/>
    <lineage>
        <taxon>Eukaryota</taxon>
        <taxon>Fungi</taxon>
        <taxon>Dikarya</taxon>
        <taxon>Ascomycota</taxon>
        <taxon>Pezizomycotina</taxon>
        <taxon>Sordariomycetes</taxon>
        <taxon>Sordariomycetidae</taxon>
        <taxon>Ophiostomatales</taxon>
        <taxon>Ophiostomataceae</taxon>
        <taxon>Sporothrix</taxon>
    </lineage>
</organism>
<comment type="caution">
    <text evidence="6">The sequence shown here is derived from an EMBL/GenBank/DDBJ whole genome shotgun (WGS) entry which is preliminary data.</text>
</comment>
<dbReference type="PANTHER" id="PTHR42877">
    <property type="entry name" value="L-ORNITHINE N(5)-MONOOXYGENASE-RELATED"/>
    <property type="match status" value="1"/>
</dbReference>
<dbReference type="Gene3D" id="3.50.50.60">
    <property type="entry name" value="FAD/NAD(P)-binding domain"/>
    <property type="match status" value="3"/>
</dbReference>
<evidence type="ECO:0000256" key="5">
    <source>
        <dbReference type="SAM" id="MobiDB-lite"/>
    </source>
</evidence>
<gene>
    <name evidence="6" type="ORF">SBRCBS47491_008707</name>
</gene>
<feature type="region of interest" description="Disordered" evidence="5">
    <location>
        <begin position="1"/>
        <end position="61"/>
    </location>
</feature>
<dbReference type="PANTHER" id="PTHR42877:SF7">
    <property type="entry name" value="FLAVIN-BINDING MONOOXYGENASE-RELATED"/>
    <property type="match status" value="1"/>
</dbReference>
<evidence type="ECO:0000256" key="2">
    <source>
        <dbReference type="ARBA" id="ARBA00022630"/>
    </source>
</evidence>
<dbReference type="EMBL" id="CAWUHC010000119">
    <property type="protein sequence ID" value="CAK7233719.1"/>
    <property type="molecule type" value="Genomic_DNA"/>
</dbReference>
<comment type="similarity">
    <text evidence="1">Belongs to the FAD-binding monooxygenase family.</text>
</comment>
<dbReference type="InterPro" id="IPR051209">
    <property type="entry name" value="FAD-bind_Monooxygenase_sf"/>
</dbReference>
<keyword evidence="4" id="KW-0560">Oxidoreductase</keyword>
<evidence type="ECO:0000313" key="6">
    <source>
        <dbReference type="EMBL" id="CAK7233719.1"/>
    </source>
</evidence>
<keyword evidence="2" id="KW-0285">Flavoprotein</keyword>
<dbReference type="Pfam" id="PF00743">
    <property type="entry name" value="FMO-like"/>
    <property type="match status" value="1"/>
</dbReference>
<feature type="compositionally biased region" description="Polar residues" evidence="5">
    <location>
        <begin position="37"/>
        <end position="52"/>
    </location>
</feature>
<keyword evidence="3" id="KW-0274">FAD</keyword>
<dbReference type="Proteomes" id="UP001642406">
    <property type="component" value="Unassembled WGS sequence"/>
</dbReference>
<evidence type="ECO:0000256" key="4">
    <source>
        <dbReference type="ARBA" id="ARBA00023002"/>
    </source>
</evidence>
<name>A0ABP0CNM3_9PEZI</name>